<dbReference type="GO" id="GO:0005634">
    <property type="term" value="C:nucleus"/>
    <property type="evidence" value="ECO:0007669"/>
    <property type="project" value="UniProtKB-SubCell"/>
</dbReference>
<protein>
    <submittedName>
        <fullName evidence="13">WUSCHEL-related homeobox</fullName>
    </submittedName>
</protein>
<dbReference type="Gene3D" id="1.10.10.60">
    <property type="entry name" value="Homeodomain-like"/>
    <property type="match status" value="1"/>
</dbReference>
<evidence type="ECO:0000313" key="14">
    <source>
        <dbReference type="Proteomes" id="UP000325081"/>
    </source>
</evidence>
<dbReference type="CDD" id="cd00086">
    <property type="entry name" value="homeodomain"/>
    <property type="match status" value="1"/>
</dbReference>
<name>A0A5A7PWX1_STRAF</name>
<dbReference type="InterPro" id="IPR009057">
    <property type="entry name" value="Homeodomain-like_sf"/>
</dbReference>
<evidence type="ECO:0000256" key="7">
    <source>
        <dbReference type="ARBA" id="ARBA00023242"/>
    </source>
</evidence>
<feature type="region of interest" description="Disordered" evidence="11">
    <location>
        <begin position="1"/>
        <end position="26"/>
    </location>
</feature>
<dbReference type="EMBL" id="BKCP01005339">
    <property type="protein sequence ID" value="GER37335.1"/>
    <property type="molecule type" value="Genomic_DNA"/>
</dbReference>
<evidence type="ECO:0000256" key="11">
    <source>
        <dbReference type="SAM" id="MobiDB-lite"/>
    </source>
</evidence>
<dbReference type="PANTHER" id="PTHR45940">
    <property type="entry name" value="WUSCHEL-RELATED HOMEOBOX 1-RELATED"/>
    <property type="match status" value="1"/>
</dbReference>
<dbReference type="Pfam" id="PF00046">
    <property type="entry name" value="Homeodomain"/>
    <property type="match status" value="1"/>
</dbReference>
<reference evidence="14" key="1">
    <citation type="journal article" date="2019" name="Curr. Biol.">
        <title>Genome Sequence of Striga asiatica Provides Insight into the Evolution of Plant Parasitism.</title>
        <authorList>
            <person name="Yoshida S."/>
            <person name="Kim S."/>
            <person name="Wafula E.K."/>
            <person name="Tanskanen J."/>
            <person name="Kim Y.M."/>
            <person name="Honaas L."/>
            <person name="Yang Z."/>
            <person name="Spallek T."/>
            <person name="Conn C.E."/>
            <person name="Ichihashi Y."/>
            <person name="Cheong K."/>
            <person name="Cui S."/>
            <person name="Der J.P."/>
            <person name="Gundlach H."/>
            <person name="Jiao Y."/>
            <person name="Hori C."/>
            <person name="Ishida J.K."/>
            <person name="Kasahara H."/>
            <person name="Kiba T."/>
            <person name="Kim M.S."/>
            <person name="Koo N."/>
            <person name="Laohavisit A."/>
            <person name="Lee Y.H."/>
            <person name="Lumba S."/>
            <person name="McCourt P."/>
            <person name="Mortimer J.C."/>
            <person name="Mutuku J.M."/>
            <person name="Nomura T."/>
            <person name="Sasaki-Sekimoto Y."/>
            <person name="Seto Y."/>
            <person name="Wang Y."/>
            <person name="Wakatake T."/>
            <person name="Sakakibara H."/>
            <person name="Demura T."/>
            <person name="Yamaguchi S."/>
            <person name="Yoneyama K."/>
            <person name="Manabe R.I."/>
            <person name="Nelson D.C."/>
            <person name="Schulman A.H."/>
            <person name="Timko M.P."/>
            <person name="dePamphilis C.W."/>
            <person name="Choi D."/>
            <person name="Shirasu K."/>
        </authorList>
    </citation>
    <scope>NUCLEOTIDE SEQUENCE [LARGE SCALE GENOMIC DNA]</scope>
    <source>
        <strain evidence="14">cv. UVA1</strain>
    </source>
</reference>
<evidence type="ECO:0000313" key="13">
    <source>
        <dbReference type="EMBL" id="GER37335.1"/>
    </source>
</evidence>
<evidence type="ECO:0000256" key="2">
    <source>
        <dbReference type="ARBA" id="ARBA00022473"/>
    </source>
</evidence>
<comment type="caution">
    <text evidence="13">The sequence shown here is derived from an EMBL/GenBank/DDBJ whole genome shotgun (WGS) entry which is preliminary data.</text>
</comment>
<feature type="DNA-binding region" description="Homeobox" evidence="9">
    <location>
        <begin position="90"/>
        <end position="144"/>
    </location>
</feature>
<dbReference type="PROSITE" id="PS50071">
    <property type="entry name" value="HOMEOBOX_2"/>
    <property type="match status" value="1"/>
</dbReference>
<evidence type="ECO:0000256" key="10">
    <source>
        <dbReference type="RuleBase" id="RU000682"/>
    </source>
</evidence>
<evidence type="ECO:0000256" key="6">
    <source>
        <dbReference type="ARBA" id="ARBA00023163"/>
    </source>
</evidence>
<accession>A0A5A7PWX1</accession>
<feature type="region of interest" description="Disordered" evidence="11">
    <location>
        <begin position="176"/>
        <end position="195"/>
    </location>
</feature>
<keyword evidence="14" id="KW-1185">Reference proteome</keyword>
<dbReference type="GO" id="GO:0099402">
    <property type="term" value="P:plant organ development"/>
    <property type="evidence" value="ECO:0007669"/>
    <property type="project" value="InterPro"/>
</dbReference>
<keyword evidence="6" id="KW-0804">Transcription</keyword>
<dbReference type="GO" id="GO:0003700">
    <property type="term" value="F:DNA-binding transcription factor activity"/>
    <property type="evidence" value="ECO:0007669"/>
    <property type="project" value="InterPro"/>
</dbReference>
<dbReference type="Proteomes" id="UP000325081">
    <property type="component" value="Unassembled WGS sequence"/>
</dbReference>
<dbReference type="FunFam" id="1.10.10.60:FF:000146">
    <property type="entry name" value="WUSCHEL-related homeobox 4"/>
    <property type="match status" value="1"/>
</dbReference>
<feature type="domain" description="Homeobox" evidence="12">
    <location>
        <begin position="88"/>
        <end position="143"/>
    </location>
</feature>
<evidence type="ECO:0000259" key="12">
    <source>
        <dbReference type="PROSITE" id="PS50071"/>
    </source>
</evidence>
<proteinExistence type="inferred from homology"/>
<evidence type="ECO:0000256" key="5">
    <source>
        <dbReference type="ARBA" id="ARBA00023155"/>
    </source>
</evidence>
<comment type="similarity">
    <text evidence="8">Belongs to the WUS homeobox family.</text>
</comment>
<keyword evidence="3" id="KW-0805">Transcription regulation</keyword>
<gene>
    <name evidence="13" type="ORF">STAS_13738</name>
</gene>
<dbReference type="AlphaFoldDB" id="A0A5A7PWX1"/>
<sequence>MWMVDSSDNNNRKELKMPTTDNPAFGQKLRSLMPRPPIRSTPSFFCAQNPNTILPLWNQYSMGGVMGDYGVKREMEGVPLVSTRWNPTPEQLQALEEMYKQGTRTPTADQIQQIASRLRRFGKIEGKNVFYWFQNHKARERQKKRRQLELLAGKQPLNVEASEANQGLSKGYFEREHQKKLQTPSNCSTPSEDSVSMHGSVIAERKKLDMWAQKLHPKELQSANNEITSWKLDLSQSSYNNINSHKASSSEQENTMPLFIESNLILKENRTLQLFPMADQEENCDSSVGIYLGNRYRPNEFIEFLPIAKK</sequence>
<evidence type="ECO:0000256" key="8">
    <source>
        <dbReference type="ARBA" id="ARBA00024040"/>
    </source>
</evidence>
<keyword evidence="4 9" id="KW-0238">DNA-binding</keyword>
<organism evidence="13 14">
    <name type="scientific">Striga asiatica</name>
    <name type="common">Asiatic witchweed</name>
    <name type="synonym">Buchnera asiatica</name>
    <dbReference type="NCBI Taxonomy" id="4170"/>
    <lineage>
        <taxon>Eukaryota</taxon>
        <taxon>Viridiplantae</taxon>
        <taxon>Streptophyta</taxon>
        <taxon>Embryophyta</taxon>
        <taxon>Tracheophyta</taxon>
        <taxon>Spermatophyta</taxon>
        <taxon>Magnoliopsida</taxon>
        <taxon>eudicotyledons</taxon>
        <taxon>Gunneridae</taxon>
        <taxon>Pentapetalae</taxon>
        <taxon>asterids</taxon>
        <taxon>lamiids</taxon>
        <taxon>Lamiales</taxon>
        <taxon>Orobanchaceae</taxon>
        <taxon>Buchnereae</taxon>
        <taxon>Striga</taxon>
    </lineage>
</organism>
<evidence type="ECO:0000256" key="9">
    <source>
        <dbReference type="PROSITE-ProRule" id="PRU00108"/>
    </source>
</evidence>
<dbReference type="OrthoDB" id="1932526at2759"/>
<feature type="compositionally biased region" description="Polar residues" evidence="11">
    <location>
        <begin position="181"/>
        <end position="194"/>
    </location>
</feature>
<keyword evidence="5 9" id="KW-0371">Homeobox</keyword>
<keyword evidence="2" id="KW-0217">Developmental protein</keyword>
<evidence type="ECO:0000256" key="3">
    <source>
        <dbReference type="ARBA" id="ARBA00023015"/>
    </source>
</evidence>
<dbReference type="SUPFAM" id="SSF46689">
    <property type="entry name" value="Homeodomain-like"/>
    <property type="match status" value="1"/>
</dbReference>
<dbReference type="InterPro" id="IPR001356">
    <property type="entry name" value="HD"/>
</dbReference>
<dbReference type="SMART" id="SM00389">
    <property type="entry name" value="HOX"/>
    <property type="match status" value="1"/>
</dbReference>
<dbReference type="InterPro" id="IPR044555">
    <property type="entry name" value="WUSCHEL-like"/>
</dbReference>
<dbReference type="GO" id="GO:0003677">
    <property type="term" value="F:DNA binding"/>
    <property type="evidence" value="ECO:0007669"/>
    <property type="project" value="UniProtKB-UniRule"/>
</dbReference>
<keyword evidence="7 9" id="KW-0539">Nucleus</keyword>
<dbReference type="PANTHER" id="PTHR45940:SF13">
    <property type="entry name" value="WUSCHEL-RELATED HOMEOBOX 1"/>
    <property type="match status" value="1"/>
</dbReference>
<comment type="subcellular location">
    <subcellularLocation>
        <location evidence="1 9 10">Nucleus</location>
    </subcellularLocation>
</comment>
<evidence type="ECO:0000256" key="4">
    <source>
        <dbReference type="ARBA" id="ARBA00023125"/>
    </source>
</evidence>
<evidence type="ECO:0000256" key="1">
    <source>
        <dbReference type="ARBA" id="ARBA00004123"/>
    </source>
</evidence>